<reference evidence="4" key="1">
    <citation type="submission" date="2016-10" db="EMBL/GenBank/DDBJ databases">
        <authorList>
            <person name="Varghese N."/>
            <person name="Submissions S."/>
        </authorList>
    </citation>
    <scope>NUCLEOTIDE SEQUENCE [LARGE SCALE GENOMIC DNA]</scope>
    <source>
        <strain evidence="4">CGMCC 1.8711</strain>
    </source>
</reference>
<dbReference type="EMBL" id="FOYS01000005">
    <property type="protein sequence ID" value="SFR65449.1"/>
    <property type="molecule type" value="Genomic_DNA"/>
</dbReference>
<dbReference type="STRING" id="555875.SAMN04488124_3191"/>
<sequence>MAPDTLAATAHAPIASLQTGVDGGLFDALVGVIPLVGTLLLFSLVLAFAAILYRHLRGGIRWPESGGDAWGDEDRGDAGHDDESDEGPNGDSTVRRGGDDDEWEFY</sequence>
<dbReference type="Proteomes" id="UP000243250">
    <property type="component" value="Unassembled WGS sequence"/>
</dbReference>
<evidence type="ECO:0000256" key="2">
    <source>
        <dbReference type="SAM" id="Phobius"/>
    </source>
</evidence>
<keyword evidence="2" id="KW-0812">Transmembrane</keyword>
<organism evidence="3 4">
    <name type="scientific">Halogeometricum limi</name>
    <dbReference type="NCBI Taxonomy" id="555875"/>
    <lineage>
        <taxon>Archaea</taxon>
        <taxon>Methanobacteriati</taxon>
        <taxon>Methanobacteriota</taxon>
        <taxon>Stenosarchaea group</taxon>
        <taxon>Halobacteria</taxon>
        <taxon>Halobacteriales</taxon>
        <taxon>Haloferacaceae</taxon>
        <taxon>Halogeometricum</taxon>
    </lineage>
</organism>
<dbReference type="AlphaFoldDB" id="A0A1I6IFN4"/>
<feature type="transmembrane region" description="Helical" evidence="2">
    <location>
        <begin position="28"/>
        <end position="53"/>
    </location>
</feature>
<keyword evidence="2" id="KW-0472">Membrane</keyword>
<gene>
    <name evidence="3" type="ORF">SAMN04488124_3191</name>
</gene>
<evidence type="ECO:0000256" key="1">
    <source>
        <dbReference type="SAM" id="MobiDB-lite"/>
    </source>
</evidence>
<keyword evidence="2" id="KW-1133">Transmembrane helix</keyword>
<protein>
    <submittedName>
        <fullName evidence="3">Uncharacterized protein</fullName>
    </submittedName>
</protein>
<accession>A0A1I6IFN4</accession>
<feature type="region of interest" description="Disordered" evidence="1">
    <location>
        <begin position="60"/>
        <end position="106"/>
    </location>
</feature>
<evidence type="ECO:0000313" key="3">
    <source>
        <dbReference type="EMBL" id="SFR65449.1"/>
    </source>
</evidence>
<keyword evidence="4" id="KW-1185">Reference proteome</keyword>
<dbReference type="RefSeq" id="WP_089882737.1">
    <property type="nucleotide sequence ID" value="NZ_FOYS01000005.1"/>
</dbReference>
<proteinExistence type="predicted"/>
<name>A0A1I6IFN4_9EURY</name>
<feature type="compositionally biased region" description="Basic and acidic residues" evidence="1">
    <location>
        <begin position="72"/>
        <end position="81"/>
    </location>
</feature>
<evidence type="ECO:0000313" key="4">
    <source>
        <dbReference type="Proteomes" id="UP000243250"/>
    </source>
</evidence>